<dbReference type="PANTHER" id="PTHR43201">
    <property type="entry name" value="ACYL-COA SYNTHETASE"/>
    <property type="match status" value="1"/>
</dbReference>
<keyword evidence="2" id="KW-1133">Transmembrane helix</keyword>
<dbReference type="InterPro" id="IPR009081">
    <property type="entry name" value="PP-bd_ACP"/>
</dbReference>
<dbReference type="Proteomes" id="UP000283269">
    <property type="component" value="Unassembled WGS sequence"/>
</dbReference>
<keyword evidence="5" id="KW-1185">Reference proteome</keyword>
<dbReference type="InterPro" id="IPR011004">
    <property type="entry name" value="Trimer_LpxA-like_sf"/>
</dbReference>
<dbReference type="GO" id="GO:0006631">
    <property type="term" value="P:fatty acid metabolic process"/>
    <property type="evidence" value="ECO:0007669"/>
    <property type="project" value="TreeGrafter"/>
</dbReference>
<dbReference type="InParanoid" id="A0A409X3S4"/>
<dbReference type="SUPFAM" id="SSF57850">
    <property type="entry name" value="RING/U-box"/>
    <property type="match status" value="1"/>
</dbReference>
<keyword evidence="2" id="KW-0812">Transmembrane</keyword>
<feature type="compositionally biased region" description="Basic and acidic residues" evidence="1">
    <location>
        <begin position="729"/>
        <end position="744"/>
    </location>
</feature>
<proteinExistence type="predicted"/>
<feature type="transmembrane region" description="Helical" evidence="2">
    <location>
        <begin position="1400"/>
        <end position="1420"/>
    </location>
</feature>
<dbReference type="GO" id="GO:0031956">
    <property type="term" value="F:medium-chain fatty acid-CoA ligase activity"/>
    <property type="evidence" value="ECO:0007669"/>
    <property type="project" value="TreeGrafter"/>
</dbReference>
<gene>
    <name evidence="4" type="ORF">CVT25_006401</name>
</gene>
<feature type="transmembrane region" description="Helical" evidence="2">
    <location>
        <begin position="1282"/>
        <end position="1307"/>
    </location>
</feature>
<accession>A0A409X3S4</accession>
<dbReference type="SUPFAM" id="SSF56801">
    <property type="entry name" value="Acetyl-CoA synthetase-like"/>
    <property type="match status" value="1"/>
</dbReference>
<organism evidence="4 5">
    <name type="scientific">Psilocybe cyanescens</name>
    <dbReference type="NCBI Taxonomy" id="93625"/>
    <lineage>
        <taxon>Eukaryota</taxon>
        <taxon>Fungi</taxon>
        <taxon>Dikarya</taxon>
        <taxon>Basidiomycota</taxon>
        <taxon>Agaricomycotina</taxon>
        <taxon>Agaricomycetes</taxon>
        <taxon>Agaricomycetidae</taxon>
        <taxon>Agaricales</taxon>
        <taxon>Agaricineae</taxon>
        <taxon>Strophariaceae</taxon>
        <taxon>Psilocybe</taxon>
    </lineage>
</organism>
<dbReference type="SUPFAM" id="SSF51161">
    <property type="entry name" value="Trimeric LpxA-like enzymes"/>
    <property type="match status" value="3"/>
</dbReference>
<dbReference type="STRING" id="93625.A0A409X3S4"/>
<feature type="transmembrane region" description="Helical" evidence="2">
    <location>
        <begin position="1331"/>
        <end position="1362"/>
    </location>
</feature>
<evidence type="ECO:0000259" key="3">
    <source>
        <dbReference type="PROSITE" id="PS50075"/>
    </source>
</evidence>
<dbReference type="SUPFAM" id="SSF47336">
    <property type="entry name" value="ACP-like"/>
    <property type="match status" value="1"/>
</dbReference>
<evidence type="ECO:0000313" key="4">
    <source>
        <dbReference type="EMBL" id="PPQ85405.1"/>
    </source>
</evidence>
<feature type="transmembrane region" description="Helical" evidence="2">
    <location>
        <begin position="1003"/>
        <end position="1033"/>
    </location>
</feature>
<protein>
    <recommendedName>
        <fullName evidence="3">Carrier domain-containing protein</fullName>
    </recommendedName>
</protein>
<dbReference type="EMBL" id="NHYD01002719">
    <property type="protein sequence ID" value="PPQ85405.1"/>
    <property type="molecule type" value="Genomic_DNA"/>
</dbReference>
<sequence length="1570" mass="172757">MTVPLAFLDAATLPKSLSLGEHFGNLIVNSRIESLADCLGSGSTPAIFSPDIQRPPLLHSDLPRWKGQRRLGKNDRIMVVLPSGPENALALLALSNYHSCAPVNASCTSQELTDDMRRLGAKAIITTKEIAKHLDIKLIQDQLDCEVIYLHGRSSGPAGLFDLSIAGGENAITPSHPSEVHGLDDISLILHTSGTSGKKKVVRYSLRTLLVGTWSVVHSWNLIPSDINLNMMPLFHVGGIVRNLLAPVLSGGSAIMCAGFDPNAFWVYALEREATWYYAAPTVHHAILAAKPGSVIPSKDLRIRLICNAAGGLLPSLASELKDTFDSTVLPSYGMTECMPIATPLTDYKLDRPGCSGIACGPYLSIREPHDLESEVGPGKTGSVCVRGLPTFEGYEVSPDIEVPLDTSTFSSEGWFDSGDVGYMDEDGYLYITGRSKEIINKGGEVVSPFEVEEAIVTAAKDYVKTALAFSIEHDVLQETIGVVIVPDQSRSRVGLRQLHDLLNAGKPLRIGLSKRLGIGQLTDDYPILSRHFDAVAPAISQSLHSPIPCSKVTIDSSLIENAFRNIPKVNGVALEQHSDGSIDVYVSVSSHWTLSSSDVKHLISPLVPGYSIPNQVHIISGPLLRNDTGNFDFRGMEKQSSRSAKVQMTKRQMLVRDIVAELLNIDPTHIHTGSDFFLLGGNSLLLGKLSHHVRRQSGINIGITELFTESTIHGIAALLEDRDLSNTDSNDLHGDQKKPKDPNTRNSSTTAFSHDYDYEQDAEYAETKRSRDQDHPLCLIIQAIPFLFFYPLKTAWTWSMLIFMLSYLARAINGTFWERMVALLTSILVARLTARIVCPLSSIAFKWIVIGRYKPGTYQTWSTYYLRWWIVNQSLRISGRGVFALHPALTKIYYRLLGAKIGQDVHIDEDTKLFECDLLDLRDGCRLQTSTIRGFAVERNGYFMLAPITIGRKVFVNQYTNIAPGSHLADGSVYGPHASSYDDCSPKSYAAYNGTLLTKPSLILQILVAWPIILIVIFLSYVPWMAAIFVMVNQTHIIRSGLNDLESVIYWFASPKRVLFHALSRIVRALLRPIIRMVLGIMIKRILGLNTDKTSSRDSQIVLLRRYINSILLSQSALKDAFSILGTHYEVVSIAYRAMGAKIGKRIYWPGSGISCLDPELLEIGDDVVFGSRSALVTTDRLGSGKIVIESGAMVADRVVLLPGTRLGRRAVMGSGSLGKRNAVYQAGSTWMGNGKLSLTLRIDITEKGEAICLNKGSKEAVGGDTSTPFGRAFYKNKANYFVFPYMMILSISIIMTALSAAYWSISAVGAAQVLRDARIHRFHIFRPRWYLFGVIYGVISVCFVVILSVQGIFSIMWVIVTKWLFIGRRRPGRYDWDQSSYCQRWQLHLVLSRLMFKGYGYGGVLAPLTGSAYIVWYFRALGAIIGENCAIWAGGRAGLMTEPDLVELGDEVNLDDCSVVAHINSRGNFALNRLKIGNQCAMRSGSRLLSGASMEDGSMLCEHTLLTSGDVADSGTSYSGWPAKRLEDPGSKNKNADTMQPAFLTCPICRRFPKDSAVSQCGHLFCQG</sequence>
<evidence type="ECO:0000256" key="2">
    <source>
        <dbReference type="SAM" id="Phobius"/>
    </source>
</evidence>
<dbReference type="InterPro" id="IPR000873">
    <property type="entry name" value="AMP-dep_synth/lig_dom"/>
</dbReference>
<dbReference type="Pfam" id="PF00501">
    <property type="entry name" value="AMP-binding"/>
    <property type="match status" value="1"/>
</dbReference>
<dbReference type="Gene3D" id="2.160.10.10">
    <property type="entry name" value="Hexapeptide repeat proteins"/>
    <property type="match status" value="3"/>
</dbReference>
<dbReference type="PROSITE" id="PS50075">
    <property type="entry name" value="CARRIER"/>
    <property type="match status" value="1"/>
</dbReference>
<dbReference type="InterPro" id="IPR036736">
    <property type="entry name" value="ACP-like_sf"/>
</dbReference>
<feature type="region of interest" description="Disordered" evidence="1">
    <location>
        <begin position="729"/>
        <end position="753"/>
    </location>
</feature>
<name>A0A409X3S4_PSICY</name>
<feature type="domain" description="Carrier" evidence="3">
    <location>
        <begin position="650"/>
        <end position="724"/>
    </location>
</feature>
<keyword evidence="2" id="KW-0472">Membrane</keyword>
<evidence type="ECO:0000313" key="5">
    <source>
        <dbReference type="Proteomes" id="UP000283269"/>
    </source>
</evidence>
<reference evidence="4 5" key="1">
    <citation type="journal article" date="2018" name="Evol. Lett.">
        <title>Horizontal gene cluster transfer increased hallucinogenic mushroom diversity.</title>
        <authorList>
            <person name="Reynolds H.T."/>
            <person name="Vijayakumar V."/>
            <person name="Gluck-Thaler E."/>
            <person name="Korotkin H.B."/>
            <person name="Matheny P.B."/>
            <person name="Slot J.C."/>
        </authorList>
    </citation>
    <scope>NUCLEOTIDE SEQUENCE [LARGE SCALE GENOMIC DNA]</scope>
    <source>
        <strain evidence="4 5">2631</strain>
    </source>
</reference>
<evidence type="ECO:0000256" key="1">
    <source>
        <dbReference type="SAM" id="MobiDB-lite"/>
    </source>
</evidence>
<dbReference type="PANTHER" id="PTHR43201:SF10">
    <property type="entry name" value="CARRIER DOMAIN-CONTAINING PROTEIN"/>
    <property type="match status" value="1"/>
</dbReference>
<dbReference type="Gene3D" id="1.10.1200.10">
    <property type="entry name" value="ACP-like"/>
    <property type="match status" value="1"/>
</dbReference>
<dbReference type="InterPro" id="IPR045851">
    <property type="entry name" value="AMP-bd_C_sf"/>
</dbReference>
<dbReference type="Gene3D" id="3.30.300.30">
    <property type="match status" value="1"/>
</dbReference>
<dbReference type="InterPro" id="IPR042099">
    <property type="entry name" value="ANL_N_sf"/>
</dbReference>
<dbReference type="Pfam" id="PF00550">
    <property type="entry name" value="PP-binding"/>
    <property type="match status" value="1"/>
</dbReference>
<comment type="caution">
    <text evidence="4">The sequence shown here is derived from an EMBL/GenBank/DDBJ whole genome shotgun (WGS) entry which is preliminary data.</text>
</comment>
<dbReference type="OrthoDB" id="3633556at2759"/>
<dbReference type="Gene3D" id="3.40.50.12780">
    <property type="entry name" value="N-terminal domain of ligase-like"/>
    <property type="match status" value="1"/>
</dbReference>